<organism evidence="5 7">
    <name type="scientific">Legionella steigerwaltii</name>
    <dbReference type="NCBI Taxonomy" id="460"/>
    <lineage>
        <taxon>Bacteria</taxon>
        <taxon>Pseudomonadati</taxon>
        <taxon>Pseudomonadota</taxon>
        <taxon>Gammaproteobacteria</taxon>
        <taxon>Legionellales</taxon>
        <taxon>Legionellaceae</taxon>
        <taxon>Legionella</taxon>
    </lineage>
</organism>
<evidence type="ECO:0000313" key="5">
    <source>
        <dbReference type="EMBL" id="STY23669.1"/>
    </source>
</evidence>
<dbReference type="AlphaFoldDB" id="A0A378LD29"/>
<keyword evidence="1 2" id="KW-0732">Signal</keyword>
<protein>
    <submittedName>
        <fullName evidence="5">Opacity protein-like surface antigen</fullName>
    </submittedName>
</protein>
<evidence type="ECO:0000259" key="3">
    <source>
        <dbReference type="Pfam" id="PF13505"/>
    </source>
</evidence>
<dbReference type="EMBL" id="UGOY01000001">
    <property type="protein sequence ID" value="STY23669.1"/>
    <property type="molecule type" value="Genomic_DNA"/>
</dbReference>
<dbReference type="OrthoDB" id="5653282at2"/>
<evidence type="ECO:0000256" key="2">
    <source>
        <dbReference type="SAM" id="SignalP"/>
    </source>
</evidence>
<reference evidence="4 6" key="1">
    <citation type="submission" date="2015-11" db="EMBL/GenBank/DDBJ databases">
        <title>Genomic analysis of 38 Legionella species identifies large and diverse effector repertoires.</title>
        <authorList>
            <person name="Burstein D."/>
            <person name="Amaro F."/>
            <person name="Zusman T."/>
            <person name="Lifshitz Z."/>
            <person name="Cohen O."/>
            <person name="Gilbert J.A."/>
            <person name="Pupko T."/>
            <person name="Shuman H.A."/>
            <person name="Segal G."/>
        </authorList>
    </citation>
    <scope>NUCLEOTIDE SEQUENCE [LARGE SCALE GENOMIC DNA]</scope>
    <source>
        <strain evidence="4 6">SC-18-C9</strain>
    </source>
</reference>
<dbReference type="STRING" id="460.Lstg_1034"/>
<dbReference type="RefSeq" id="WP_058476614.1">
    <property type="nucleotide sequence ID" value="NZ_CAAAIO010000007.1"/>
</dbReference>
<dbReference type="EMBL" id="LNYZ01000007">
    <property type="protein sequence ID" value="KTD79077.1"/>
    <property type="molecule type" value="Genomic_DNA"/>
</dbReference>
<name>A0A378LD29_9GAMM</name>
<dbReference type="SUPFAM" id="SSF56925">
    <property type="entry name" value="OMPA-like"/>
    <property type="match status" value="1"/>
</dbReference>
<dbReference type="Gene3D" id="2.40.160.20">
    <property type="match status" value="1"/>
</dbReference>
<evidence type="ECO:0000313" key="4">
    <source>
        <dbReference type="EMBL" id="KTD79077.1"/>
    </source>
</evidence>
<dbReference type="Proteomes" id="UP000054820">
    <property type="component" value="Unassembled WGS sequence"/>
</dbReference>
<reference evidence="5 7" key="2">
    <citation type="submission" date="2018-06" db="EMBL/GenBank/DDBJ databases">
        <authorList>
            <consortium name="Pathogen Informatics"/>
            <person name="Doyle S."/>
        </authorList>
    </citation>
    <scope>NUCLEOTIDE SEQUENCE [LARGE SCALE GENOMIC DNA]</scope>
    <source>
        <strain evidence="5 7">NCTC11991</strain>
    </source>
</reference>
<gene>
    <name evidence="5" type="primary">pagN</name>
    <name evidence="4" type="ORF">Lstg_1034</name>
    <name evidence="5" type="ORF">NCTC11991_02279</name>
</gene>
<feature type="domain" description="Outer membrane protein beta-barrel" evidence="3">
    <location>
        <begin position="9"/>
        <end position="207"/>
    </location>
</feature>
<dbReference type="InterPro" id="IPR011250">
    <property type="entry name" value="OMP/PagP_B-barrel"/>
</dbReference>
<evidence type="ECO:0000313" key="6">
    <source>
        <dbReference type="Proteomes" id="UP000054820"/>
    </source>
</evidence>
<evidence type="ECO:0000313" key="7">
    <source>
        <dbReference type="Proteomes" id="UP000255110"/>
    </source>
</evidence>
<dbReference type="InterPro" id="IPR027385">
    <property type="entry name" value="Beta-barrel_OMP"/>
</dbReference>
<feature type="chain" id="PRO_5016928692" evidence="2">
    <location>
        <begin position="19"/>
        <end position="213"/>
    </location>
</feature>
<dbReference type="Proteomes" id="UP000255110">
    <property type="component" value="Unassembled WGS sequence"/>
</dbReference>
<feature type="signal peptide" evidence="2">
    <location>
        <begin position="1"/>
        <end position="18"/>
    </location>
</feature>
<proteinExistence type="predicted"/>
<dbReference type="Pfam" id="PF13505">
    <property type="entry name" value="OMP_b-brl"/>
    <property type="match status" value="1"/>
</dbReference>
<evidence type="ECO:0000256" key="1">
    <source>
        <dbReference type="ARBA" id="ARBA00022729"/>
    </source>
</evidence>
<keyword evidence="6" id="KW-1185">Reference proteome</keyword>
<sequence>MKFAFFSATLLASSIATAATPVNGWYSSIFGGYAHLTERIEPNIFGFDFDLNFSETFTTNGFNAGVRLGYQSNPIRYELEYTYIRPNNKDFNIDFLGVSSKTNANVGMLNLYYDFSDGILPTIYPFIGVGIGYAYVQSTLDGTGPLGGTILDVKKGAFAYQGTAGLTFNFDENWALNASYRYLATSNTEAFGRLQAQMGDVGIVYRFDRCDYK</sequence>
<accession>A0A378LD29</accession>